<name>A0A9D4Q0V5_RHISA</name>
<accession>A0A9D4Q0V5</accession>
<proteinExistence type="predicted"/>
<protein>
    <submittedName>
        <fullName evidence="2">Uncharacterized protein</fullName>
    </submittedName>
</protein>
<evidence type="ECO:0000313" key="2">
    <source>
        <dbReference type="EMBL" id="KAH7962447.1"/>
    </source>
</evidence>
<reference evidence="2" key="2">
    <citation type="submission" date="2021-09" db="EMBL/GenBank/DDBJ databases">
        <authorList>
            <person name="Jia N."/>
            <person name="Wang J."/>
            <person name="Shi W."/>
            <person name="Du L."/>
            <person name="Sun Y."/>
            <person name="Zhan W."/>
            <person name="Jiang J."/>
            <person name="Wang Q."/>
            <person name="Zhang B."/>
            <person name="Ji P."/>
            <person name="Sakyi L.B."/>
            <person name="Cui X."/>
            <person name="Yuan T."/>
            <person name="Jiang B."/>
            <person name="Yang W."/>
            <person name="Lam T.T.-Y."/>
            <person name="Chang Q."/>
            <person name="Ding S."/>
            <person name="Wang X."/>
            <person name="Zhu J."/>
            <person name="Ruan X."/>
            <person name="Zhao L."/>
            <person name="Wei J."/>
            <person name="Que T."/>
            <person name="Du C."/>
            <person name="Cheng J."/>
            <person name="Dai P."/>
            <person name="Han X."/>
            <person name="Huang E."/>
            <person name="Gao Y."/>
            <person name="Liu J."/>
            <person name="Shao H."/>
            <person name="Ye R."/>
            <person name="Li L."/>
            <person name="Wei W."/>
            <person name="Wang X."/>
            <person name="Wang C."/>
            <person name="Huo Q."/>
            <person name="Li W."/>
            <person name="Guo W."/>
            <person name="Chen H."/>
            <person name="Chen S."/>
            <person name="Zhou L."/>
            <person name="Zhou L."/>
            <person name="Ni X."/>
            <person name="Tian J."/>
            <person name="Zhou Y."/>
            <person name="Sheng Y."/>
            <person name="Liu T."/>
            <person name="Pan Y."/>
            <person name="Xia L."/>
            <person name="Li J."/>
            <person name="Zhao F."/>
            <person name="Cao W."/>
        </authorList>
    </citation>
    <scope>NUCLEOTIDE SEQUENCE</scope>
    <source>
        <strain evidence="2">Rsan-2018</strain>
        <tissue evidence="2">Larvae</tissue>
    </source>
</reference>
<reference evidence="2" key="1">
    <citation type="journal article" date="2020" name="Cell">
        <title>Large-Scale Comparative Analyses of Tick Genomes Elucidate Their Genetic Diversity and Vector Capacities.</title>
        <authorList>
            <consortium name="Tick Genome and Microbiome Consortium (TIGMIC)"/>
            <person name="Jia N."/>
            <person name="Wang J."/>
            <person name="Shi W."/>
            <person name="Du L."/>
            <person name="Sun Y."/>
            <person name="Zhan W."/>
            <person name="Jiang J.F."/>
            <person name="Wang Q."/>
            <person name="Zhang B."/>
            <person name="Ji P."/>
            <person name="Bell-Sakyi L."/>
            <person name="Cui X.M."/>
            <person name="Yuan T.T."/>
            <person name="Jiang B.G."/>
            <person name="Yang W.F."/>
            <person name="Lam T.T."/>
            <person name="Chang Q.C."/>
            <person name="Ding S.J."/>
            <person name="Wang X.J."/>
            <person name="Zhu J.G."/>
            <person name="Ruan X.D."/>
            <person name="Zhao L."/>
            <person name="Wei J.T."/>
            <person name="Ye R.Z."/>
            <person name="Que T.C."/>
            <person name="Du C.H."/>
            <person name="Zhou Y.H."/>
            <person name="Cheng J.X."/>
            <person name="Dai P.F."/>
            <person name="Guo W.B."/>
            <person name="Han X.H."/>
            <person name="Huang E.J."/>
            <person name="Li L.F."/>
            <person name="Wei W."/>
            <person name="Gao Y.C."/>
            <person name="Liu J.Z."/>
            <person name="Shao H.Z."/>
            <person name="Wang X."/>
            <person name="Wang C.C."/>
            <person name="Yang T.C."/>
            <person name="Huo Q.B."/>
            <person name="Li W."/>
            <person name="Chen H.Y."/>
            <person name="Chen S.E."/>
            <person name="Zhou L.G."/>
            <person name="Ni X.B."/>
            <person name="Tian J.H."/>
            <person name="Sheng Y."/>
            <person name="Liu T."/>
            <person name="Pan Y.S."/>
            <person name="Xia L.Y."/>
            <person name="Li J."/>
            <person name="Zhao F."/>
            <person name="Cao W.C."/>
        </authorList>
    </citation>
    <scope>NUCLEOTIDE SEQUENCE</scope>
    <source>
        <strain evidence="2">Rsan-2018</strain>
    </source>
</reference>
<feature type="compositionally biased region" description="Low complexity" evidence="1">
    <location>
        <begin position="226"/>
        <end position="237"/>
    </location>
</feature>
<dbReference type="Proteomes" id="UP000821837">
    <property type="component" value="Chromosome 3"/>
</dbReference>
<feature type="region of interest" description="Disordered" evidence="1">
    <location>
        <begin position="217"/>
        <end position="251"/>
    </location>
</feature>
<evidence type="ECO:0000313" key="3">
    <source>
        <dbReference type="Proteomes" id="UP000821837"/>
    </source>
</evidence>
<dbReference type="EMBL" id="JABSTV010001249">
    <property type="protein sequence ID" value="KAH7962447.1"/>
    <property type="molecule type" value="Genomic_DNA"/>
</dbReference>
<organism evidence="2 3">
    <name type="scientific">Rhipicephalus sanguineus</name>
    <name type="common">Brown dog tick</name>
    <name type="synonym">Ixodes sanguineus</name>
    <dbReference type="NCBI Taxonomy" id="34632"/>
    <lineage>
        <taxon>Eukaryota</taxon>
        <taxon>Metazoa</taxon>
        <taxon>Ecdysozoa</taxon>
        <taxon>Arthropoda</taxon>
        <taxon>Chelicerata</taxon>
        <taxon>Arachnida</taxon>
        <taxon>Acari</taxon>
        <taxon>Parasitiformes</taxon>
        <taxon>Ixodida</taxon>
        <taxon>Ixodoidea</taxon>
        <taxon>Ixodidae</taxon>
        <taxon>Rhipicephalinae</taxon>
        <taxon>Rhipicephalus</taxon>
        <taxon>Rhipicephalus</taxon>
    </lineage>
</organism>
<sequence length="387" mass="42387">MLFAIASSVVTYPQATGSQSAPDALALNSVSRALTCLESRGSRRPLVALTPERLLQLHVLLRRVRHVTGSRLRERVVLTVLVHCRCRSRRVSSTSGVQVLPIFGKGAGCRCLFGFAGDRCDVYPGRCWLMHCFLRDCYSARGARLRCVCDRALYGTRVLSGLYWYNDGLQGAYKPPPPSWVDVVPMQFDDDLEAYAMDGVDDEIDLTLYQQAVGAATSSGKPGATVVRESSPRESSSNDTPDQTRTKGIAYNKSTSPVTFSGGASWVPLGTGLLNKTLRLLPKYELPRIAKGARLLGQVVLMRNASTKSTTSKLPGPEREIAARNVKSTLEKDFGGDAKFVYEDYAAFDEGAMPGLSQSSAMNALGSSWPLWVVACRYVRRSWQQDL</sequence>
<comment type="caution">
    <text evidence="2">The sequence shown here is derived from an EMBL/GenBank/DDBJ whole genome shotgun (WGS) entry which is preliminary data.</text>
</comment>
<evidence type="ECO:0000256" key="1">
    <source>
        <dbReference type="SAM" id="MobiDB-lite"/>
    </source>
</evidence>
<gene>
    <name evidence="2" type="ORF">HPB52_016122</name>
</gene>
<keyword evidence="3" id="KW-1185">Reference proteome</keyword>
<dbReference type="AlphaFoldDB" id="A0A9D4Q0V5"/>